<sequence length="59" mass="6343">MADGDAYSDLDTWNMLLDPAYRFAQTQEAALIGRIQAMSEQGMGIQAIAAALQVPLKTA</sequence>
<accession>A0ABQ4LRM6</accession>
<dbReference type="Proteomes" id="UP000680638">
    <property type="component" value="Unassembled WGS sequence"/>
</dbReference>
<gene>
    <name evidence="1" type="ORF">J21TS3_07370</name>
</gene>
<keyword evidence="2" id="KW-1185">Reference proteome</keyword>
<reference evidence="1 2" key="1">
    <citation type="submission" date="2021-03" db="EMBL/GenBank/DDBJ databases">
        <title>Antimicrobial resistance genes in bacteria isolated from Japanese honey, and their potential for conferring macrolide and lincosamide resistance in the American foulbrood pathogen Paenibacillus larvae.</title>
        <authorList>
            <person name="Okamoto M."/>
            <person name="Kumagai M."/>
            <person name="Kanamori H."/>
            <person name="Takamatsu D."/>
        </authorList>
    </citation>
    <scope>NUCLEOTIDE SEQUENCE [LARGE SCALE GENOMIC DNA]</scope>
    <source>
        <strain evidence="1 2">J21TS3</strain>
    </source>
</reference>
<evidence type="ECO:0000313" key="2">
    <source>
        <dbReference type="Proteomes" id="UP000680638"/>
    </source>
</evidence>
<protein>
    <submittedName>
        <fullName evidence="1">Uncharacterized protein</fullName>
    </submittedName>
</protein>
<organism evidence="1 2">
    <name type="scientific">Paenibacillus cookii</name>
    <dbReference type="NCBI Taxonomy" id="157839"/>
    <lineage>
        <taxon>Bacteria</taxon>
        <taxon>Bacillati</taxon>
        <taxon>Bacillota</taxon>
        <taxon>Bacilli</taxon>
        <taxon>Bacillales</taxon>
        <taxon>Paenibacillaceae</taxon>
        <taxon>Paenibacillus</taxon>
    </lineage>
</organism>
<evidence type="ECO:0000313" key="1">
    <source>
        <dbReference type="EMBL" id="GIO65916.1"/>
    </source>
</evidence>
<name>A0ABQ4LRM6_9BACL</name>
<proteinExistence type="predicted"/>
<comment type="caution">
    <text evidence="1">The sequence shown here is derived from an EMBL/GenBank/DDBJ whole genome shotgun (WGS) entry which is preliminary data.</text>
</comment>
<dbReference type="EMBL" id="BORW01000002">
    <property type="protein sequence ID" value="GIO65916.1"/>
    <property type="molecule type" value="Genomic_DNA"/>
</dbReference>